<keyword evidence="3" id="KW-0449">Lipoprotein</keyword>
<feature type="signal peptide" evidence="2">
    <location>
        <begin position="1"/>
        <end position="19"/>
    </location>
</feature>
<dbReference type="EMBL" id="LS483515">
    <property type="protein sequence ID" value="SRX72126.1"/>
    <property type="molecule type" value="Genomic_DNA"/>
</dbReference>
<dbReference type="AlphaFoldDB" id="A0AB38GIR6"/>
<name>A0AB38GIR6_MYCMC</name>
<evidence type="ECO:0000313" key="3">
    <source>
        <dbReference type="EMBL" id="SRX72126.1"/>
    </source>
</evidence>
<feature type="coiled-coil region" evidence="1">
    <location>
        <begin position="228"/>
        <end position="352"/>
    </location>
</feature>
<evidence type="ECO:0000256" key="1">
    <source>
        <dbReference type="SAM" id="Coils"/>
    </source>
</evidence>
<keyword evidence="2" id="KW-0732">Signal</keyword>
<dbReference type="NCBIfam" id="TIGR04313">
    <property type="entry name" value="aro_clust_Mycop"/>
    <property type="match status" value="1"/>
</dbReference>
<dbReference type="InterPro" id="IPR027593">
    <property type="entry name" value="Aro_clust"/>
</dbReference>
<accession>A0AB38GIR6</accession>
<dbReference type="RefSeq" id="WP_020863047.1">
    <property type="nucleotide sequence ID" value="NZ_CP012387.1"/>
</dbReference>
<protein>
    <submittedName>
        <fullName evidence="3">Lipoprotein</fullName>
    </submittedName>
</protein>
<feature type="chain" id="PRO_5044228661" evidence="2">
    <location>
        <begin position="20"/>
        <end position="397"/>
    </location>
</feature>
<evidence type="ECO:0000256" key="2">
    <source>
        <dbReference type="SAM" id="SignalP"/>
    </source>
</evidence>
<gene>
    <name evidence="3" type="ORF">MMC68T_00865</name>
</gene>
<keyword evidence="1" id="KW-0175">Coiled coil</keyword>
<reference evidence="3 4" key="1">
    <citation type="submission" date="2018-05" db="EMBL/GenBank/DDBJ databases">
        <authorList>
            <person name="Falquet L."/>
            <person name="Falquet L."/>
        </authorList>
    </citation>
    <scope>NUCLEOTIDE SEQUENCE [LARGE SCALE GENOMIC DNA]</scope>
    <source>
        <strain evidence="3 4">GM12</strain>
    </source>
</reference>
<organism evidence="3 4">
    <name type="scientific">Mycoplasma mycoides subsp. capri</name>
    <dbReference type="NCBI Taxonomy" id="40477"/>
    <lineage>
        <taxon>Bacteria</taxon>
        <taxon>Bacillati</taxon>
        <taxon>Mycoplasmatota</taxon>
        <taxon>Mollicutes</taxon>
        <taxon>Mycoplasmataceae</taxon>
        <taxon>Mycoplasma</taxon>
    </lineage>
</organism>
<dbReference type="Proteomes" id="UP000290347">
    <property type="component" value="Chromosome"/>
</dbReference>
<proteinExistence type="predicted"/>
<evidence type="ECO:0000313" key="4">
    <source>
        <dbReference type="Proteomes" id="UP000290347"/>
    </source>
</evidence>
<sequence length="397" mass="47050">MKKLLIGFSSIFAFLTVSCSTSTPKVNPTINKNENKLYKNKYVSELLNLYLSDSKLRDSYINDQENVSDSKFSELKYGLTFYPIFIHRSLDYHVGQHYRVIIQKSKNALEQTLKNDWYWVLDNITNFKYNFNPYGDLYNDFDKDEDLFNQVEKDLGSLISSVKNKNVQKIIKINLDEVVNEKIKDNYLKKEALYLIFDNNKAIKIWKYENQNKTEFLMTTDLFIFKDTNNLENQIKQLENTIFEKRKAEYDNNLKNINKSIEGTKKRKEKTQQEIQELKEKIKKLEEANNSASTSLALTSNAILLSAPKDDKKKEPTLEELKKNLEKKEKQLQQFDENVKKYEKNIEDLPQKSNDKKFLEFHATDQYNERLKESLNQINKDGWKIVRFSMRGIYEQE</sequence>
<dbReference type="PROSITE" id="PS51257">
    <property type="entry name" value="PROKAR_LIPOPROTEIN"/>
    <property type="match status" value="1"/>
</dbReference>